<dbReference type="Gene3D" id="1.10.443.10">
    <property type="entry name" value="Intergrase catalytic core"/>
    <property type="match status" value="1"/>
</dbReference>
<dbReference type="InterPro" id="IPR053876">
    <property type="entry name" value="Phage_int_M"/>
</dbReference>
<dbReference type="Pfam" id="PF22022">
    <property type="entry name" value="Phage_int_M"/>
    <property type="match status" value="1"/>
</dbReference>
<dbReference type="InterPro" id="IPR050808">
    <property type="entry name" value="Phage_Integrase"/>
</dbReference>
<dbReference type="Pfam" id="PF12167">
    <property type="entry name" value="Arm-DNA-bind_2"/>
    <property type="match status" value="1"/>
</dbReference>
<accession>A0A7H9BJF1</accession>
<dbReference type="InterPro" id="IPR011010">
    <property type="entry name" value="DNA_brk_join_enz"/>
</dbReference>
<comment type="similarity">
    <text evidence="1">Belongs to the 'phage' integrase family.</text>
</comment>
<name>A0A7H9BJF1_9NEIS</name>
<dbReference type="InterPro" id="IPR010998">
    <property type="entry name" value="Integrase_recombinase_N"/>
</dbReference>
<dbReference type="InterPro" id="IPR002104">
    <property type="entry name" value="Integrase_catalytic"/>
</dbReference>
<organism evidence="6 7">
    <name type="scientific">Chitinibacter bivalviorum</name>
    <dbReference type="NCBI Taxonomy" id="2739434"/>
    <lineage>
        <taxon>Bacteria</taxon>
        <taxon>Pseudomonadati</taxon>
        <taxon>Pseudomonadota</taxon>
        <taxon>Betaproteobacteria</taxon>
        <taxon>Neisseriales</taxon>
        <taxon>Chitinibacteraceae</taxon>
        <taxon>Chitinibacter</taxon>
    </lineage>
</organism>
<evidence type="ECO:0000313" key="6">
    <source>
        <dbReference type="EMBL" id="QLG87684.1"/>
    </source>
</evidence>
<dbReference type="PROSITE" id="PS51898">
    <property type="entry name" value="TYR_RECOMBINASE"/>
    <property type="match status" value="1"/>
</dbReference>
<dbReference type="Pfam" id="PF00589">
    <property type="entry name" value="Phage_integrase"/>
    <property type="match status" value="1"/>
</dbReference>
<dbReference type="GO" id="GO:0006310">
    <property type="term" value="P:DNA recombination"/>
    <property type="evidence" value="ECO:0007669"/>
    <property type="project" value="UniProtKB-KW"/>
</dbReference>
<dbReference type="Gene3D" id="1.10.150.130">
    <property type="match status" value="1"/>
</dbReference>
<dbReference type="PANTHER" id="PTHR30629">
    <property type="entry name" value="PROPHAGE INTEGRASE"/>
    <property type="match status" value="1"/>
</dbReference>
<dbReference type="Proteomes" id="UP000509597">
    <property type="component" value="Chromosome"/>
</dbReference>
<evidence type="ECO:0000256" key="1">
    <source>
        <dbReference type="ARBA" id="ARBA00008857"/>
    </source>
</evidence>
<dbReference type="RefSeq" id="WP_179357765.1">
    <property type="nucleotide sequence ID" value="NZ_CP058627.1"/>
</dbReference>
<dbReference type="CDD" id="cd01189">
    <property type="entry name" value="INT_ICEBs1_C_like"/>
    <property type="match status" value="1"/>
</dbReference>
<sequence length="390" mass="44922">MGRGAKLRFPGIVARESSIKLWFMYQGKRHWQSLKLDPTPANLKHASKLREEITQKIAYGIFNYQEYFPDSKIAKDMIEATHAPTFREYSVRWMTANSHLATSTLHDYRKRLDHYVLPKIGEKPMNTITYGDIAELLGSIEWGSMKTRNNTCTVIRQPFEMAFLDGAIDANPAARLKNLKAQKEPPDPFSLDEANQIISIMRKDCDMYANLFEFAFFTGLRTSELLEVKWGDIDWQLSVVRVSRAKVDGEVKGTKTGQVRDVELNSRAIAALNRQKVHSFLAGAQIFINPNTRKSISRGCVLHQYWGRIMRLSGLRYRNPYQTRHTFATLNLMAGANPMWVSRQMGHTSMKMLLEVYSRWIDLADRSREKNKLEIMLNVPTVCQYLEKSS</sequence>
<keyword evidence="2" id="KW-0229">DNA integration</keyword>
<feature type="domain" description="Tyr recombinase" evidence="5">
    <location>
        <begin position="184"/>
        <end position="370"/>
    </location>
</feature>
<evidence type="ECO:0000256" key="4">
    <source>
        <dbReference type="ARBA" id="ARBA00023172"/>
    </source>
</evidence>
<dbReference type="KEGG" id="chiz:HQ393_05120"/>
<evidence type="ECO:0000313" key="7">
    <source>
        <dbReference type="Proteomes" id="UP000509597"/>
    </source>
</evidence>
<dbReference type="InterPro" id="IPR013762">
    <property type="entry name" value="Integrase-like_cat_sf"/>
</dbReference>
<dbReference type="AlphaFoldDB" id="A0A7H9BJF1"/>
<evidence type="ECO:0000259" key="5">
    <source>
        <dbReference type="PROSITE" id="PS51898"/>
    </source>
</evidence>
<reference evidence="6 7" key="1">
    <citation type="submission" date="2020-07" db="EMBL/GenBank/DDBJ databases">
        <title>Complete genome sequence of Chitinibacter sp. 2T18.</title>
        <authorList>
            <person name="Bae J.-W."/>
            <person name="Choi J.-W."/>
        </authorList>
    </citation>
    <scope>NUCLEOTIDE SEQUENCE [LARGE SCALE GENOMIC DNA]</scope>
    <source>
        <strain evidence="6 7">2T18</strain>
    </source>
</reference>
<dbReference type="SUPFAM" id="SSF56349">
    <property type="entry name" value="DNA breaking-rejoining enzymes"/>
    <property type="match status" value="1"/>
</dbReference>
<evidence type="ECO:0000256" key="2">
    <source>
        <dbReference type="ARBA" id="ARBA00022908"/>
    </source>
</evidence>
<keyword evidence="3" id="KW-0238">DNA-binding</keyword>
<protein>
    <submittedName>
        <fullName evidence="6">DUF3596 domain-containing protein</fullName>
    </submittedName>
</protein>
<dbReference type="PANTHER" id="PTHR30629:SF2">
    <property type="entry name" value="PROPHAGE INTEGRASE INTS-RELATED"/>
    <property type="match status" value="1"/>
</dbReference>
<gene>
    <name evidence="6" type="ORF">HQ393_05120</name>
</gene>
<keyword evidence="4" id="KW-0233">DNA recombination</keyword>
<dbReference type="EMBL" id="CP058627">
    <property type="protein sequence ID" value="QLG87684.1"/>
    <property type="molecule type" value="Genomic_DNA"/>
</dbReference>
<keyword evidence="7" id="KW-1185">Reference proteome</keyword>
<dbReference type="InterPro" id="IPR022000">
    <property type="entry name" value="Min27-like_integrase_DNA_bind"/>
</dbReference>
<dbReference type="GO" id="GO:0003677">
    <property type="term" value="F:DNA binding"/>
    <property type="evidence" value="ECO:0007669"/>
    <property type="project" value="UniProtKB-KW"/>
</dbReference>
<proteinExistence type="inferred from homology"/>
<dbReference type="GO" id="GO:0015074">
    <property type="term" value="P:DNA integration"/>
    <property type="evidence" value="ECO:0007669"/>
    <property type="project" value="UniProtKB-KW"/>
</dbReference>
<evidence type="ECO:0000256" key="3">
    <source>
        <dbReference type="ARBA" id="ARBA00023125"/>
    </source>
</evidence>